<feature type="signal peptide" evidence="2">
    <location>
        <begin position="1"/>
        <end position="24"/>
    </location>
</feature>
<dbReference type="SUPFAM" id="SSF49329">
    <property type="entry name" value="Cu,Zn superoxide dismutase-like"/>
    <property type="match status" value="1"/>
</dbReference>
<dbReference type="Pfam" id="PF00080">
    <property type="entry name" value="Sod_Cu"/>
    <property type="match status" value="1"/>
</dbReference>
<evidence type="ECO:0000256" key="2">
    <source>
        <dbReference type="SAM" id="SignalP"/>
    </source>
</evidence>
<name>A0ABT6FJ07_9BACT</name>
<dbReference type="Proteomes" id="UP001216907">
    <property type="component" value="Unassembled WGS sequence"/>
</dbReference>
<evidence type="ECO:0000256" key="1">
    <source>
        <dbReference type="ARBA" id="ARBA00010457"/>
    </source>
</evidence>
<evidence type="ECO:0000313" key="4">
    <source>
        <dbReference type="EMBL" id="MDG3007481.1"/>
    </source>
</evidence>
<organism evidence="4 5">
    <name type="scientific">Paludisphaera mucosa</name>
    <dbReference type="NCBI Taxonomy" id="3030827"/>
    <lineage>
        <taxon>Bacteria</taxon>
        <taxon>Pseudomonadati</taxon>
        <taxon>Planctomycetota</taxon>
        <taxon>Planctomycetia</taxon>
        <taxon>Isosphaerales</taxon>
        <taxon>Isosphaeraceae</taxon>
        <taxon>Paludisphaera</taxon>
    </lineage>
</organism>
<dbReference type="EMBL" id="JARRAG010000002">
    <property type="protein sequence ID" value="MDG3007481.1"/>
    <property type="molecule type" value="Genomic_DNA"/>
</dbReference>
<gene>
    <name evidence="4" type="ORF">PZE19_27270</name>
</gene>
<evidence type="ECO:0000259" key="3">
    <source>
        <dbReference type="Pfam" id="PF00080"/>
    </source>
</evidence>
<dbReference type="PRINTS" id="PR00068">
    <property type="entry name" value="CUZNDISMTASE"/>
</dbReference>
<protein>
    <submittedName>
        <fullName evidence="4">Superoxide dismutase family protein</fullName>
    </submittedName>
</protein>
<sequence>MAIHRSAAALALCGLIGAGSAARAQHAEEKAHKAPPITKAVAVLIPTKNSKVEGRITFTEHEGKVKVAGVITGLTPGKHGFHVHEYGAWSEDGMASGGHFNPTEEKHAAFEAPMRHVGDLGNITADEGGKATIDLEDAHLKFHGPTSILGRGLVVHEKADDFTTQPSGNAGGRLAVGVVGVAKP</sequence>
<accession>A0ABT6FJ07</accession>
<dbReference type="CDD" id="cd00305">
    <property type="entry name" value="Cu-Zn_Superoxide_Dismutase"/>
    <property type="match status" value="1"/>
</dbReference>
<dbReference type="Gene3D" id="2.60.40.200">
    <property type="entry name" value="Superoxide dismutase, copper/zinc binding domain"/>
    <property type="match status" value="1"/>
</dbReference>
<reference evidence="4 5" key="1">
    <citation type="submission" date="2023-03" db="EMBL/GenBank/DDBJ databases">
        <title>Paludisphaera mucosa sp. nov. a novel planctomycete from northern fen.</title>
        <authorList>
            <person name="Ivanova A."/>
        </authorList>
    </citation>
    <scope>NUCLEOTIDE SEQUENCE [LARGE SCALE GENOMIC DNA]</scope>
    <source>
        <strain evidence="4 5">Pla2</strain>
    </source>
</reference>
<keyword evidence="5" id="KW-1185">Reference proteome</keyword>
<comment type="caution">
    <text evidence="4">The sequence shown here is derived from an EMBL/GenBank/DDBJ whole genome shotgun (WGS) entry which is preliminary data.</text>
</comment>
<dbReference type="PANTHER" id="PTHR10003">
    <property type="entry name" value="SUPEROXIDE DISMUTASE CU-ZN -RELATED"/>
    <property type="match status" value="1"/>
</dbReference>
<feature type="chain" id="PRO_5047137857" evidence="2">
    <location>
        <begin position="25"/>
        <end position="184"/>
    </location>
</feature>
<keyword evidence="2" id="KW-0732">Signal</keyword>
<comment type="similarity">
    <text evidence="1">Belongs to the Cu-Zn superoxide dismutase family.</text>
</comment>
<dbReference type="RefSeq" id="WP_277863760.1">
    <property type="nucleotide sequence ID" value="NZ_JARRAG010000002.1"/>
</dbReference>
<dbReference type="InterPro" id="IPR001424">
    <property type="entry name" value="SOD_Cu_Zn_dom"/>
</dbReference>
<dbReference type="InterPro" id="IPR024134">
    <property type="entry name" value="SOD_Cu/Zn_/chaperone"/>
</dbReference>
<proteinExistence type="inferred from homology"/>
<dbReference type="InterPro" id="IPR036423">
    <property type="entry name" value="SOD-like_Cu/Zn_dom_sf"/>
</dbReference>
<evidence type="ECO:0000313" key="5">
    <source>
        <dbReference type="Proteomes" id="UP001216907"/>
    </source>
</evidence>
<feature type="domain" description="Superoxide dismutase copper/zinc binding" evidence="3">
    <location>
        <begin position="52"/>
        <end position="179"/>
    </location>
</feature>